<protein>
    <submittedName>
        <fullName evidence="2">Uncharacterized protein</fullName>
    </submittedName>
</protein>
<reference evidence="2 3" key="1">
    <citation type="submission" date="2024-03" db="EMBL/GenBank/DDBJ databases">
        <title>Natural products discovery in diverse microorganisms through a two-stage MS feature dereplication strategy.</title>
        <authorList>
            <person name="Zhang R."/>
        </authorList>
    </citation>
    <scope>NUCLEOTIDE SEQUENCE [LARGE SCALE GENOMIC DNA]</scope>
    <source>
        <strain evidence="2 3">18930</strain>
    </source>
</reference>
<name>A0ABZ2PH83_9NOCA</name>
<dbReference type="EMBL" id="CP147846">
    <property type="protein sequence ID" value="WXG68491.1"/>
    <property type="molecule type" value="Genomic_DNA"/>
</dbReference>
<keyword evidence="3" id="KW-1185">Reference proteome</keyword>
<dbReference type="Proteomes" id="UP001432000">
    <property type="component" value="Chromosome"/>
</dbReference>
<gene>
    <name evidence="2" type="ORF">WDS16_25435</name>
</gene>
<accession>A0ABZ2PH83</accession>
<dbReference type="RefSeq" id="WP_338888729.1">
    <property type="nucleotide sequence ID" value="NZ_CP147846.1"/>
</dbReference>
<sequence>MAETTNAAVVASVSGSDGAISNGRRNQLPVRVTVTQPALVDTDARAADLPVWPGPDPSEFLAPNPPAGTSGQLTGAQAGEVFAAAQNNPGEFWNVGGVVVWLVVT</sequence>
<feature type="region of interest" description="Disordered" evidence="1">
    <location>
        <begin position="47"/>
        <end position="73"/>
    </location>
</feature>
<evidence type="ECO:0000313" key="3">
    <source>
        <dbReference type="Proteomes" id="UP001432000"/>
    </source>
</evidence>
<evidence type="ECO:0000256" key="1">
    <source>
        <dbReference type="SAM" id="MobiDB-lite"/>
    </source>
</evidence>
<proteinExistence type="predicted"/>
<organism evidence="2 3">
    <name type="scientific">Rhodococcus sovatensis</name>
    <dbReference type="NCBI Taxonomy" id="1805840"/>
    <lineage>
        <taxon>Bacteria</taxon>
        <taxon>Bacillati</taxon>
        <taxon>Actinomycetota</taxon>
        <taxon>Actinomycetes</taxon>
        <taxon>Mycobacteriales</taxon>
        <taxon>Nocardiaceae</taxon>
        <taxon>Rhodococcus</taxon>
    </lineage>
</organism>
<evidence type="ECO:0000313" key="2">
    <source>
        <dbReference type="EMBL" id="WXG68491.1"/>
    </source>
</evidence>
<feature type="region of interest" description="Disordered" evidence="1">
    <location>
        <begin position="1"/>
        <end position="24"/>
    </location>
</feature>